<evidence type="ECO:0000313" key="2">
    <source>
        <dbReference type="EMBL" id="SHF53765.1"/>
    </source>
</evidence>
<feature type="chain" id="PRO_5013222982" evidence="1">
    <location>
        <begin position="24"/>
        <end position="193"/>
    </location>
</feature>
<keyword evidence="3" id="KW-1185">Reference proteome</keyword>
<dbReference type="Proteomes" id="UP000184164">
    <property type="component" value="Unassembled WGS sequence"/>
</dbReference>
<dbReference type="OrthoDB" id="1120212at2"/>
<name>A0A1M5CG93_9BACT</name>
<proteinExistence type="predicted"/>
<dbReference type="AlphaFoldDB" id="A0A1M5CG93"/>
<keyword evidence="1" id="KW-0732">Signal</keyword>
<reference evidence="2 3" key="1">
    <citation type="submission" date="2016-11" db="EMBL/GenBank/DDBJ databases">
        <authorList>
            <person name="Jaros S."/>
            <person name="Januszkiewicz K."/>
            <person name="Wedrychowicz H."/>
        </authorList>
    </citation>
    <scope>NUCLEOTIDE SEQUENCE [LARGE SCALE GENOMIC DNA]</scope>
    <source>
        <strain evidence="2 3">DSM 26910</strain>
    </source>
</reference>
<sequence>MKKLSVIIASFILVFGFSNALLAQDSSTARHDVGITVPSMAIIDIEGAGEGGSINLTVSADGIEAGDAVDFSTASNNELWLNYTAISGGKSREISAKLENASLPSGVSLMLKVEGQTNGVGDLGEVVNTGSTALGTANSLKVVNGIGSCYTGNGTGSGHQLVYSLEMSDDGYSELVSGSNYSTTVVYTITETN</sequence>
<accession>A0A1M5CG93</accession>
<feature type="signal peptide" evidence="1">
    <location>
        <begin position="1"/>
        <end position="23"/>
    </location>
</feature>
<dbReference type="EMBL" id="FQUM01000006">
    <property type="protein sequence ID" value="SHF53765.1"/>
    <property type="molecule type" value="Genomic_DNA"/>
</dbReference>
<organism evidence="2 3">
    <name type="scientific">Mariniphaga anaerophila</name>
    <dbReference type="NCBI Taxonomy" id="1484053"/>
    <lineage>
        <taxon>Bacteria</taxon>
        <taxon>Pseudomonadati</taxon>
        <taxon>Bacteroidota</taxon>
        <taxon>Bacteroidia</taxon>
        <taxon>Marinilabiliales</taxon>
        <taxon>Prolixibacteraceae</taxon>
        <taxon>Mariniphaga</taxon>
    </lineage>
</organism>
<dbReference type="RefSeq" id="WP_073002390.1">
    <property type="nucleotide sequence ID" value="NZ_FQUM01000006.1"/>
</dbReference>
<evidence type="ECO:0000313" key="3">
    <source>
        <dbReference type="Proteomes" id="UP000184164"/>
    </source>
</evidence>
<protein>
    <submittedName>
        <fullName evidence="2">Uncharacterized protein</fullName>
    </submittedName>
</protein>
<gene>
    <name evidence="2" type="ORF">SAMN05444274_106112</name>
</gene>
<evidence type="ECO:0000256" key="1">
    <source>
        <dbReference type="SAM" id="SignalP"/>
    </source>
</evidence>